<evidence type="ECO:0000313" key="4">
    <source>
        <dbReference type="EMBL" id="MFF0501860.1"/>
    </source>
</evidence>
<evidence type="ECO:0000259" key="3">
    <source>
        <dbReference type="Pfam" id="PF00501"/>
    </source>
</evidence>
<dbReference type="Gene3D" id="3.40.50.12780">
    <property type="entry name" value="N-terminal domain of ligase-like"/>
    <property type="match status" value="1"/>
</dbReference>
<protein>
    <submittedName>
        <fullName evidence="4">AMP-binding protein</fullName>
    </submittedName>
</protein>
<dbReference type="PANTHER" id="PTHR43201:SF5">
    <property type="entry name" value="MEDIUM-CHAIN ACYL-COA LIGASE ACSF2, MITOCHONDRIAL"/>
    <property type="match status" value="1"/>
</dbReference>
<sequence>MTERARSAAGKRVMLIGEDGERVTAVDAALRAEAMAARLYAEGVREGTRVAWQLPNTVDTALIVLALARLRAVQIPVKADVGTGEQILLRASAARPELILVPRSAAGRCAPGTRGAHHGLAHVLAVEPHMWSDGDRNMLPPYTPDDWSPRWLFTQSQSNGTAVTVQHTDVTLSIAARGMARSGRFDRLRTGVGAVMTPLAEPAGLIQFAALIASAMPALVMQASEPAHVVGVLRQFRVCLVFGPHNICRALLEKQRALPRGSKLVPQLRWFVTSGQAGAPDIAQQLKRELGIALAHDYGRCEVPLISVGNVVGTTTTPNGLVGAAIPGVSVRISKNGARARAGASGDIEVSVAGVFAGYTDPRHNNVAITHDGWFRTGDRGRLTSDNMLEVLHTADRSP</sequence>
<reference evidence="4 5" key="1">
    <citation type="submission" date="2024-10" db="EMBL/GenBank/DDBJ databases">
        <title>The Natural Products Discovery Center: Release of the First 8490 Sequenced Strains for Exploring Actinobacteria Biosynthetic Diversity.</title>
        <authorList>
            <person name="Kalkreuter E."/>
            <person name="Kautsar S.A."/>
            <person name="Yang D."/>
            <person name="Bader C.D."/>
            <person name="Teijaro C.N."/>
            <person name="Fluegel L."/>
            <person name="Davis C.M."/>
            <person name="Simpson J.R."/>
            <person name="Lauterbach L."/>
            <person name="Steele A.D."/>
            <person name="Gui C."/>
            <person name="Meng S."/>
            <person name="Li G."/>
            <person name="Viehrig K."/>
            <person name="Ye F."/>
            <person name="Su P."/>
            <person name="Kiefer A.F."/>
            <person name="Nichols A."/>
            <person name="Cepeda A.J."/>
            <person name="Yan W."/>
            <person name="Fan B."/>
            <person name="Jiang Y."/>
            <person name="Adhikari A."/>
            <person name="Zheng C.-J."/>
            <person name="Schuster L."/>
            <person name="Cowan T.M."/>
            <person name="Smanski M.J."/>
            <person name="Chevrette M.G."/>
            <person name="De Carvalho L.P.S."/>
            <person name="Shen B."/>
        </authorList>
    </citation>
    <scope>NUCLEOTIDE SEQUENCE [LARGE SCALE GENOMIC DNA]</scope>
    <source>
        <strain evidence="4 5">NPDC004119</strain>
    </source>
</reference>
<feature type="domain" description="AMP-dependent synthetase/ligase" evidence="3">
    <location>
        <begin position="4"/>
        <end position="359"/>
    </location>
</feature>
<name>A0ABW6PFB5_9NOCA</name>
<dbReference type="PANTHER" id="PTHR43201">
    <property type="entry name" value="ACYL-COA SYNTHETASE"/>
    <property type="match status" value="1"/>
</dbReference>
<gene>
    <name evidence="4" type="ORF">ACFYU5_36120</name>
</gene>
<dbReference type="RefSeq" id="WP_387401878.1">
    <property type="nucleotide sequence ID" value="NZ_JBIAMT010000011.1"/>
</dbReference>
<comment type="similarity">
    <text evidence="1">Belongs to the ATP-dependent AMP-binding enzyme family.</text>
</comment>
<dbReference type="InterPro" id="IPR000873">
    <property type="entry name" value="AMP-dep_synth/lig_dom"/>
</dbReference>
<dbReference type="EMBL" id="JBIAMT010000011">
    <property type="protein sequence ID" value="MFF0501860.1"/>
    <property type="molecule type" value="Genomic_DNA"/>
</dbReference>
<organism evidence="4 5">
    <name type="scientific">Nocardia aobensis</name>
    <dbReference type="NCBI Taxonomy" id="257277"/>
    <lineage>
        <taxon>Bacteria</taxon>
        <taxon>Bacillati</taxon>
        <taxon>Actinomycetota</taxon>
        <taxon>Actinomycetes</taxon>
        <taxon>Mycobacteriales</taxon>
        <taxon>Nocardiaceae</taxon>
        <taxon>Nocardia</taxon>
    </lineage>
</organism>
<accession>A0ABW6PFB5</accession>
<evidence type="ECO:0000256" key="1">
    <source>
        <dbReference type="ARBA" id="ARBA00006432"/>
    </source>
</evidence>
<dbReference type="InterPro" id="IPR042099">
    <property type="entry name" value="ANL_N_sf"/>
</dbReference>
<keyword evidence="2" id="KW-0436">Ligase</keyword>
<dbReference type="Proteomes" id="UP001601442">
    <property type="component" value="Unassembled WGS sequence"/>
</dbReference>
<comment type="caution">
    <text evidence="4">The sequence shown here is derived from an EMBL/GenBank/DDBJ whole genome shotgun (WGS) entry which is preliminary data.</text>
</comment>
<evidence type="ECO:0000313" key="5">
    <source>
        <dbReference type="Proteomes" id="UP001601442"/>
    </source>
</evidence>
<evidence type="ECO:0000256" key="2">
    <source>
        <dbReference type="ARBA" id="ARBA00022598"/>
    </source>
</evidence>
<dbReference type="SUPFAM" id="SSF56801">
    <property type="entry name" value="Acetyl-CoA synthetase-like"/>
    <property type="match status" value="1"/>
</dbReference>
<keyword evidence="5" id="KW-1185">Reference proteome</keyword>
<proteinExistence type="inferred from homology"/>
<dbReference type="Pfam" id="PF00501">
    <property type="entry name" value="AMP-binding"/>
    <property type="match status" value="1"/>
</dbReference>